<evidence type="ECO:0000313" key="2">
    <source>
        <dbReference type="EMBL" id="CAB1449412.1"/>
    </source>
</evidence>
<dbReference type="AlphaFoldDB" id="A0A9N7VHB9"/>
<feature type="region of interest" description="Disordered" evidence="1">
    <location>
        <begin position="53"/>
        <end position="91"/>
    </location>
</feature>
<organism evidence="2 3">
    <name type="scientific">Pleuronectes platessa</name>
    <name type="common">European plaice</name>
    <dbReference type="NCBI Taxonomy" id="8262"/>
    <lineage>
        <taxon>Eukaryota</taxon>
        <taxon>Metazoa</taxon>
        <taxon>Chordata</taxon>
        <taxon>Craniata</taxon>
        <taxon>Vertebrata</taxon>
        <taxon>Euteleostomi</taxon>
        <taxon>Actinopterygii</taxon>
        <taxon>Neopterygii</taxon>
        <taxon>Teleostei</taxon>
        <taxon>Neoteleostei</taxon>
        <taxon>Acanthomorphata</taxon>
        <taxon>Carangaria</taxon>
        <taxon>Pleuronectiformes</taxon>
        <taxon>Pleuronectoidei</taxon>
        <taxon>Pleuronectidae</taxon>
        <taxon>Pleuronectes</taxon>
    </lineage>
</organism>
<sequence>MEAEVELSIEKRHTISFVSLLARRLILLRWRDASSPTHAQWLEEIMSCLKLEKEKERERPPQRDKQVTPEPPTKKPTLMLAHESSSDEEEDSIEQCLGRYKAESLTGMDDCPQEWWSTDIGTHSEMARLARNCDTAVNPCRTKHHSVAEETRPNSVPRARRIRSISGPSTKPLQQMNQRYPAQAMTSSPNSGDSLTACTPRNTTRDSLDFWKIRATRKQHRKGHNR</sequence>
<feature type="compositionally biased region" description="Basic and acidic residues" evidence="1">
    <location>
        <begin position="53"/>
        <end position="67"/>
    </location>
</feature>
<accession>A0A9N7VHB9</accession>
<proteinExistence type="predicted"/>
<evidence type="ECO:0000313" key="3">
    <source>
        <dbReference type="Proteomes" id="UP001153269"/>
    </source>
</evidence>
<evidence type="ECO:0000256" key="1">
    <source>
        <dbReference type="SAM" id="MobiDB-lite"/>
    </source>
</evidence>
<gene>
    <name evidence="2" type="ORF">PLEPLA_LOCUS37094</name>
</gene>
<protein>
    <submittedName>
        <fullName evidence="2">Uncharacterized protein</fullName>
    </submittedName>
</protein>
<dbReference type="EMBL" id="CADEAL010004014">
    <property type="protein sequence ID" value="CAB1449412.1"/>
    <property type="molecule type" value="Genomic_DNA"/>
</dbReference>
<name>A0A9N7VHB9_PLEPL</name>
<dbReference type="Proteomes" id="UP001153269">
    <property type="component" value="Unassembled WGS sequence"/>
</dbReference>
<comment type="caution">
    <text evidence="2">The sequence shown here is derived from an EMBL/GenBank/DDBJ whole genome shotgun (WGS) entry which is preliminary data.</text>
</comment>
<keyword evidence="3" id="KW-1185">Reference proteome</keyword>
<reference evidence="2" key="1">
    <citation type="submission" date="2020-03" db="EMBL/GenBank/DDBJ databases">
        <authorList>
            <person name="Weist P."/>
        </authorList>
    </citation>
    <scope>NUCLEOTIDE SEQUENCE</scope>
</reference>